<reference evidence="1 2" key="1">
    <citation type="submission" date="2014-06" db="EMBL/GenBank/DDBJ databases">
        <authorList>
            <person name="Swart Estienne"/>
        </authorList>
    </citation>
    <scope>NUCLEOTIDE SEQUENCE [LARGE SCALE GENOMIC DNA]</scope>
    <source>
        <strain evidence="1 2">130c</strain>
    </source>
</reference>
<dbReference type="OrthoDB" id="320779at2759"/>
<evidence type="ECO:0008006" key="3">
    <source>
        <dbReference type="Google" id="ProtNLM"/>
    </source>
</evidence>
<accession>A0A078B1F9</accession>
<proteinExistence type="predicted"/>
<dbReference type="AlphaFoldDB" id="A0A078B1F9"/>
<keyword evidence="2" id="KW-1185">Reference proteome</keyword>
<protein>
    <recommendedName>
        <fullName evidence="3">HD domain-containing protein</fullName>
    </recommendedName>
</protein>
<evidence type="ECO:0000313" key="2">
    <source>
        <dbReference type="Proteomes" id="UP000039865"/>
    </source>
</evidence>
<dbReference type="InParanoid" id="A0A078B1F9"/>
<evidence type="ECO:0000313" key="1">
    <source>
        <dbReference type="EMBL" id="CDW87177.1"/>
    </source>
</evidence>
<name>A0A078B1F9_STYLE</name>
<dbReference type="SUPFAM" id="SSF109604">
    <property type="entry name" value="HD-domain/PDEase-like"/>
    <property type="match status" value="1"/>
</dbReference>
<organism evidence="1 2">
    <name type="scientific">Stylonychia lemnae</name>
    <name type="common">Ciliate</name>
    <dbReference type="NCBI Taxonomy" id="5949"/>
    <lineage>
        <taxon>Eukaryota</taxon>
        <taxon>Sar</taxon>
        <taxon>Alveolata</taxon>
        <taxon>Ciliophora</taxon>
        <taxon>Intramacronucleata</taxon>
        <taxon>Spirotrichea</taxon>
        <taxon>Stichotrichia</taxon>
        <taxon>Sporadotrichida</taxon>
        <taxon>Oxytrichidae</taxon>
        <taxon>Stylonychinae</taxon>
        <taxon>Stylonychia</taxon>
    </lineage>
</organism>
<dbReference type="EMBL" id="CCKQ01015361">
    <property type="protein sequence ID" value="CDW87177.1"/>
    <property type="molecule type" value="Genomic_DNA"/>
</dbReference>
<dbReference type="Proteomes" id="UP000039865">
    <property type="component" value="Unassembled WGS sequence"/>
</dbReference>
<gene>
    <name evidence="1" type="primary">Contig18862.g20014</name>
    <name evidence="1" type="ORF">STYLEM_16280</name>
</gene>
<sequence length="338" mass="40228">MENLILTFDTKKLELQSDNSLIFETTFPKLDEIIKNSFAELSKLKEIQQFCSDSKNSKKQRNKMFYEHEENVKTNIYPAINKEISIYIPEWSELMEVNNGHVNCHTLNVIYCISQDKEYQALDNFNQNVLKWAGLLHDLKKLSYPFIEGKDHMHPFKSGKACLEIFQRLGLIVIRNQVDYQEFTRLLELIDQSKQPVPYWMSRKFEKDKIYCTEMHSHDYLSDIFTILWNLFAPRGSFVDLVFRLVFFHQSLCGIKEIPPMIQLNTEQQLIYCDVVFLKLIKILMKNDSLSYMYVYDYEGCKDQYMQEFEESNTSTLEEWLKKQVLLEAKYKCCCQQN</sequence>